<dbReference type="Pfam" id="PF01548">
    <property type="entry name" value="DEDD_Tnp_IS110"/>
    <property type="match status" value="1"/>
</dbReference>
<feature type="region of interest" description="Disordered" evidence="4">
    <location>
        <begin position="99"/>
        <end position="120"/>
    </location>
</feature>
<dbReference type="Proteomes" id="UP000515377">
    <property type="component" value="Chromosome"/>
</dbReference>
<dbReference type="GO" id="GO:0005737">
    <property type="term" value="C:cytoplasm"/>
    <property type="evidence" value="ECO:0007669"/>
    <property type="project" value="UniProtKB-ARBA"/>
</dbReference>
<evidence type="ECO:0000313" key="7">
    <source>
        <dbReference type="Proteomes" id="UP000515377"/>
    </source>
</evidence>
<proteinExistence type="predicted"/>
<evidence type="ECO:0000256" key="4">
    <source>
        <dbReference type="SAM" id="MobiDB-lite"/>
    </source>
</evidence>
<evidence type="ECO:0000256" key="1">
    <source>
        <dbReference type="ARBA" id="ARBA00012452"/>
    </source>
</evidence>
<dbReference type="EMBL" id="CP060122">
    <property type="protein sequence ID" value="QNG48779.1"/>
    <property type="molecule type" value="Genomic_DNA"/>
</dbReference>
<evidence type="ECO:0000256" key="3">
    <source>
        <dbReference type="ARBA" id="ARBA00047960"/>
    </source>
</evidence>
<dbReference type="GO" id="GO:0006313">
    <property type="term" value="P:DNA transposition"/>
    <property type="evidence" value="ECO:0007669"/>
    <property type="project" value="InterPro"/>
</dbReference>
<organism evidence="6 7">
    <name type="scientific">Sphingobium yanoikuyae</name>
    <name type="common">Sphingomonas yanoikuyae</name>
    <dbReference type="NCBI Taxonomy" id="13690"/>
    <lineage>
        <taxon>Bacteria</taxon>
        <taxon>Pseudomonadati</taxon>
        <taxon>Pseudomonadota</taxon>
        <taxon>Alphaproteobacteria</taxon>
        <taxon>Sphingomonadales</taxon>
        <taxon>Sphingomonadaceae</taxon>
        <taxon>Sphingobium</taxon>
    </lineage>
</organism>
<dbReference type="InterPro" id="IPR002525">
    <property type="entry name" value="Transp_IS110-like_N"/>
</dbReference>
<evidence type="ECO:0000256" key="2">
    <source>
        <dbReference type="ARBA" id="ARBA00022679"/>
    </source>
</evidence>
<gene>
    <name evidence="6" type="ORF">H3V42_15480</name>
</gene>
<comment type="catalytic activity">
    <reaction evidence="3">
        <text>RX + glutathione = an S-substituted glutathione + a halide anion + H(+)</text>
        <dbReference type="Rhea" id="RHEA:16437"/>
        <dbReference type="ChEBI" id="CHEBI:15378"/>
        <dbReference type="ChEBI" id="CHEBI:16042"/>
        <dbReference type="ChEBI" id="CHEBI:17792"/>
        <dbReference type="ChEBI" id="CHEBI:57925"/>
        <dbReference type="ChEBI" id="CHEBI:90779"/>
        <dbReference type="EC" id="2.5.1.18"/>
    </reaction>
</comment>
<dbReference type="FunFam" id="3.40.30.10:FF:000156">
    <property type="entry name" value="Glutathione S-transferase 1"/>
    <property type="match status" value="1"/>
</dbReference>
<dbReference type="InterPro" id="IPR004045">
    <property type="entry name" value="Glutathione_S-Trfase_N"/>
</dbReference>
<dbReference type="CDD" id="cd03046">
    <property type="entry name" value="GST_N_GTT1_like"/>
    <property type="match status" value="1"/>
</dbReference>
<dbReference type="NCBIfam" id="NF033542">
    <property type="entry name" value="transpos_IS110"/>
    <property type="match status" value="1"/>
</dbReference>
<feature type="domain" description="GST N-terminal" evidence="5">
    <location>
        <begin position="1"/>
        <end position="81"/>
    </location>
</feature>
<evidence type="ECO:0000313" key="6">
    <source>
        <dbReference type="EMBL" id="QNG48779.1"/>
    </source>
</evidence>
<evidence type="ECO:0000259" key="5">
    <source>
        <dbReference type="PROSITE" id="PS50404"/>
    </source>
</evidence>
<protein>
    <recommendedName>
        <fullName evidence="1">glutathione transferase</fullName>
        <ecNumber evidence="1">2.5.1.18</ecNumber>
    </recommendedName>
</protein>
<dbReference type="EC" id="2.5.1.18" evidence="1"/>
<dbReference type="GO" id="GO:0004601">
    <property type="term" value="F:peroxidase activity"/>
    <property type="evidence" value="ECO:0007669"/>
    <property type="project" value="UniProtKB-ARBA"/>
</dbReference>
<dbReference type="AlphaFoldDB" id="A0A9X7UG88"/>
<dbReference type="InterPro" id="IPR047650">
    <property type="entry name" value="Transpos_IS110"/>
</dbReference>
<dbReference type="GO" id="GO:0003677">
    <property type="term" value="F:DNA binding"/>
    <property type="evidence" value="ECO:0007669"/>
    <property type="project" value="InterPro"/>
</dbReference>
<dbReference type="GO" id="GO:0004803">
    <property type="term" value="F:transposase activity"/>
    <property type="evidence" value="ECO:0007669"/>
    <property type="project" value="InterPro"/>
</dbReference>
<dbReference type="PROSITE" id="PS50404">
    <property type="entry name" value="GST_NTER"/>
    <property type="match status" value="1"/>
</dbReference>
<sequence length="497" mass="55329">MLTVHHLGISQSDRIVWLCEELGIPYEMVRYERDPVTRLAPAEYKALHPSGTAPVITDDGLCLAESGAIIDYIVARHGDGRLSVASDDPRPYVRAVKLARPRSKQETGVTPDGPAPIPMLRRGRTMREYNELFIGLDTSKAKISVAVAEKERNGEVRFFGDISAEPTSVASMVAKLAKRGATLHFCYEAGPTGYDLYRQIMGLGHQCQVVAPSLIPKRPGDRVKTNRRDAVSLARLHRAGELTAVWVPDEAHEAVRDLVRARECAHDALKKARQQLQSFLLRHGRIYPGRSPWTRAHFRWLAAQSFTHPAHHIVLAEYIQAIEDAAIREDRLTKQVAEVVASWSMAPVVEAYQAMRGIAFIAAVTFVVEIGDVRRFETAPQLMAYLGLVPSESSTGERVKRGGITKAGNRRARRVLIEGAWTYRYPARVSQTIQARLDGLPRSVREIAWKAQIRLCARYRRLITTGKLKTVAVAAIAREMAAFLWAIGQEVSPTVRA</sequence>
<accession>A0A9X7UG88</accession>
<dbReference type="PANTHER" id="PTHR33055:SF3">
    <property type="entry name" value="PUTATIVE TRANSPOSASE FOR IS117-RELATED"/>
    <property type="match status" value="1"/>
</dbReference>
<dbReference type="GO" id="GO:0004364">
    <property type="term" value="F:glutathione transferase activity"/>
    <property type="evidence" value="ECO:0007669"/>
    <property type="project" value="UniProtKB-EC"/>
</dbReference>
<dbReference type="Pfam" id="PF13409">
    <property type="entry name" value="GST_N_2"/>
    <property type="match status" value="1"/>
</dbReference>
<reference evidence="6 7" key="1">
    <citation type="submission" date="2020-07" db="EMBL/GenBank/DDBJ databases">
        <title>Whole genome sequence of Sphingobium yanoikuyae A3.</title>
        <authorList>
            <person name="Han S.-S."/>
        </authorList>
    </citation>
    <scope>NUCLEOTIDE SEQUENCE [LARGE SCALE GENOMIC DNA]</scope>
    <source>
        <strain evidence="6 7">A3</strain>
    </source>
</reference>
<dbReference type="InterPro" id="IPR003346">
    <property type="entry name" value="Transposase_20"/>
</dbReference>
<keyword evidence="2" id="KW-0808">Transferase</keyword>
<dbReference type="Pfam" id="PF02371">
    <property type="entry name" value="Transposase_20"/>
    <property type="match status" value="1"/>
</dbReference>
<dbReference type="PANTHER" id="PTHR33055">
    <property type="entry name" value="TRANSPOSASE FOR INSERTION SEQUENCE ELEMENT IS1111A"/>
    <property type="match status" value="1"/>
</dbReference>
<dbReference type="InterPro" id="IPR036249">
    <property type="entry name" value="Thioredoxin-like_sf"/>
</dbReference>
<name>A0A9X7UG88_SPHYA</name>
<dbReference type="SUPFAM" id="SSF52833">
    <property type="entry name" value="Thioredoxin-like"/>
    <property type="match status" value="1"/>
</dbReference>
<dbReference type="Gene3D" id="3.40.30.10">
    <property type="entry name" value="Glutaredoxin"/>
    <property type="match status" value="1"/>
</dbReference>